<protein>
    <submittedName>
        <fullName evidence="9">Tetratricopeptide repeat protein</fullName>
    </submittedName>
</protein>
<evidence type="ECO:0000313" key="10">
    <source>
        <dbReference type="Proteomes" id="UP001172082"/>
    </source>
</evidence>
<dbReference type="InterPro" id="IPR016032">
    <property type="entry name" value="Sig_transdc_resp-reg_C-effctor"/>
</dbReference>
<feature type="coiled-coil region" evidence="7">
    <location>
        <begin position="387"/>
        <end position="419"/>
    </location>
</feature>
<dbReference type="RefSeq" id="WP_346749953.1">
    <property type="nucleotide sequence ID" value="NZ_JAUJEA010000001.1"/>
</dbReference>
<keyword evidence="4 6" id="KW-0802">TPR repeat</keyword>
<dbReference type="PANTHER" id="PTHR46630:SF1">
    <property type="entry name" value="TETRATRICOPEPTIDE REPEAT PROTEIN 29"/>
    <property type="match status" value="1"/>
</dbReference>
<dbReference type="Gene3D" id="1.10.10.10">
    <property type="entry name" value="Winged helix-like DNA-binding domain superfamily/Winged helix DNA-binding domain"/>
    <property type="match status" value="1"/>
</dbReference>
<dbReference type="Proteomes" id="UP001172082">
    <property type="component" value="Unassembled WGS sequence"/>
</dbReference>
<feature type="repeat" description="TPR" evidence="6">
    <location>
        <begin position="161"/>
        <end position="194"/>
    </location>
</feature>
<accession>A0ABT8KJK0</accession>
<dbReference type="InterPro" id="IPR019734">
    <property type="entry name" value="TPR_rpt"/>
</dbReference>
<organism evidence="9 10">
    <name type="scientific">Splendidivirga corallicola</name>
    <dbReference type="NCBI Taxonomy" id="3051826"/>
    <lineage>
        <taxon>Bacteria</taxon>
        <taxon>Pseudomonadati</taxon>
        <taxon>Bacteroidota</taxon>
        <taxon>Cytophagia</taxon>
        <taxon>Cytophagales</taxon>
        <taxon>Splendidivirgaceae</taxon>
        <taxon>Splendidivirga</taxon>
    </lineage>
</organism>
<dbReference type="PANTHER" id="PTHR46630">
    <property type="entry name" value="TETRATRICOPEPTIDE REPEAT PROTEIN 29"/>
    <property type="match status" value="1"/>
</dbReference>
<feature type="repeat" description="TPR" evidence="6">
    <location>
        <begin position="201"/>
        <end position="234"/>
    </location>
</feature>
<keyword evidence="7" id="KW-0175">Coiled coil</keyword>
<dbReference type="PROSITE" id="PS50293">
    <property type="entry name" value="TPR_REGION"/>
    <property type="match status" value="1"/>
</dbReference>
<proteinExistence type="inferred from homology"/>
<feature type="coiled-coil region" evidence="7">
    <location>
        <begin position="328"/>
        <end position="357"/>
    </location>
</feature>
<evidence type="ECO:0000256" key="5">
    <source>
        <dbReference type="ARBA" id="ARBA00038253"/>
    </source>
</evidence>
<gene>
    <name evidence="9" type="ORF">QQ008_01080</name>
</gene>
<evidence type="ECO:0000256" key="7">
    <source>
        <dbReference type="SAM" id="Coils"/>
    </source>
</evidence>
<dbReference type="InterPro" id="IPR036388">
    <property type="entry name" value="WH-like_DNA-bd_sf"/>
</dbReference>
<keyword evidence="10" id="KW-1185">Reference proteome</keyword>
<evidence type="ECO:0000256" key="2">
    <source>
        <dbReference type="ARBA" id="ARBA00022490"/>
    </source>
</evidence>
<dbReference type="InterPro" id="IPR051476">
    <property type="entry name" value="Bac_ResReg_Asp_Phosphatase"/>
</dbReference>
<dbReference type="Gene3D" id="1.25.40.10">
    <property type="entry name" value="Tetratricopeptide repeat domain"/>
    <property type="match status" value="2"/>
</dbReference>
<dbReference type="SMART" id="SM00028">
    <property type="entry name" value="TPR"/>
    <property type="match status" value="5"/>
</dbReference>
<keyword evidence="8" id="KW-0472">Membrane</keyword>
<dbReference type="SUPFAM" id="SSF46894">
    <property type="entry name" value="C-terminal effector domain of the bipartite response regulators"/>
    <property type="match status" value="1"/>
</dbReference>
<comment type="subcellular location">
    <subcellularLocation>
        <location evidence="1">Cytoplasm</location>
    </subcellularLocation>
</comment>
<keyword evidence="3" id="KW-0677">Repeat</keyword>
<dbReference type="PROSITE" id="PS50005">
    <property type="entry name" value="TPR"/>
    <property type="match status" value="3"/>
</dbReference>
<keyword evidence="2" id="KW-0963">Cytoplasm</keyword>
<feature type="transmembrane region" description="Helical" evidence="8">
    <location>
        <begin position="358"/>
        <end position="377"/>
    </location>
</feature>
<dbReference type="EMBL" id="JAUJEA010000001">
    <property type="protein sequence ID" value="MDN5199923.1"/>
    <property type="molecule type" value="Genomic_DNA"/>
</dbReference>
<dbReference type="Pfam" id="PF13424">
    <property type="entry name" value="TPR_12"/>
    <property type="match status" value="3"/>
</dbReference>
<evidence type="ECO:0000256" key="4">
    <source>
        <dbReference type="ARBA" id="ARBA00022803"/>
    </source>
</evidence>
<name>A0ABT8KJK0_9BACT</name>
<keyword evidence="8" id="KW-0812">Transmembrane</keyword>
<keyword evidence="8" id="KW-1133">Transmembrane helix</keyword>
<reference evidence="9" key="1">
    <citation type="submission" date="2023-06" db="EMBL/GenBank/DDBJ databases">
        <title>Genomic of Parafulvivirga corallium.</title>
        <authorList>
            <person name="Wang G."/>
        </authorList>
    </citation>
    <scope>NUCLEOTIDE SEQUENCE</scope>
    <source>
        <strain evidence="9">BMA10</strain>
    </source>
</reference>
<evidence type="ECO:0000256" key="6">
    <source>
        <dbReference type="PROSITE-ProRule" id="PRU00339"/>
    </source>
</evidence>
<sequence length="555" mass="64862">MKRVFVFCVLLSTFLPENVQSQIKIDSLQEALQRASSPRHRLELLISLAEQDRQLSATDIIAYGKKALELAQRLGDKHNEARALLSISIGYEHFSNYDESLENLLAALKLFEELKDANGRSNALNNLGYIYWRQRDFTRALEYLKSSYEICEEAKNQTGMSDALNLMGLIYMGMTQFDTALNFFQHSLAIEETLQNKEGIARAYNNIGILYNDQQDYTNALPYYEQSLQLNTELDRKWAIIEALNNIGVLYVHTGDFTRAQEHLMKAHDRLEELKDRNLLKDNYEYLSMLYERSGNQKNALDYYKKRDSLILLQKDRNISDIRNIYYLEKQENEIALMNKEIELLEQQKETNRIKQRAVVIGLILALVIAILIVGRLRSSIRKNKKIFEAKQALSNAKLKNEELEMSRLKDKLEYKNQELINFALHIAQKNDIYYNLSESLQELDFMNKEDASQKIKKLIGNFNHRLKINQDLENFQADVENVNKDFFFRLHDKFPQLTETEKRLVAQLRLNLSSKEISSLNSISVKSVEISRYRLRKKFNLDSSENLTEFIQNL</sequence>
<evidence type="ECO:0000256" key="1">
    <source>
        <dbReference type="ARBA" id="ARBA00004496"/>
    </source>
</evidence>
<evidence type="ECO:0000313" key="9">
    <source>
        <dbReference type="EMBL" id="MDN5199923.1"/>
    </source>
</evidence>
<evidence type="ECO:0000256" key="8">
    <source>
        <dbReference type="SAM" id="Phobius"/>
    </source>
</evidence>
<evidence type="ECO:0000256" key="3">
    <source>
        <dbReference type="ARBA" id="ARBA00022737"/>
    </source>
</evidence>
<comment type="caution">
    <text evidence="9">The sequence shown here is derived from an EMBL/GenBank/DDBJ whole genome shotgun (WGS) entry which is preliminary data.</text>
</comment>
<comment type="similarity">
    <text evidence="5">Belongs to the Rap family.</text>
</comment>
<feature type="repeat" description="TPR" evidence="6">
    <location>
        <begin position="121"/>
        <end position="154"/>
    </location>
</feature>
<dbReference type="SUPFAM" id="SSF48452">
    <property type="entry name" value="TPR-like"/>
    <property type="match status" value="2"/>
</dbReference>
<dbReference type="InterPro" id="IPR011990">
    <property type="entry name" value="TPR-like_helical_dom_sf"/>
</dbReference>